<comment type="caution">
    <text evidence="3">The sequence shown here is derived from an EMBL/GenBank/DDBJ whole genome shotgun (WGS) entry which is preliminary data.</text>
</comment>
<dbReference type="EMBL" id="SHAH01000136">
    <property type="protein sequence ID" value="RZO73071.1"/>
    <property type="molecule type" value="Genomic_DNA"/>
</dbReference>
<organism evidence="3 4">
    <name type="scientific">OM182 bacterium</name>
    <dbReference type="NCBI Taxonomy" id="2510334"/>
    <lineage>
        <taxon>Bacteria</taxon>
        <taxon>Pseudomonadati</taxon>
        <taxon>Pseudomonadota</taxon>
        <taxon>Gammaproteobacteria</taxon>
        <taxon>OMG group</taxon>
        <taxon>OM182 clade</taxon>
    </lineage>
</organism>
<feature type="signal peptide" evidence="1">
    <location>
        <begin position="1"/>
        <end position="27"/>
    </location>
</feature>
<evidence type="ECO:0000256" key="1">
    <source>
        <dbReference type="SAM" id="SignalP"/>
    </source>
</evidence>
<dbReference type="AlphaFoldDB" id="A0A520RSB3"/>
<dbReference type="Pfam" id="PF06439">
    <property type="entry name" value="3keto-disac_hyd"/>
    <property type="match status" value="1"/>
</dbReference>
<dbReference type="Gene3D" id="2.60.120.560">
    <property type="entry name" value="Exo-inulinase, domain 1"/>
    <property type="match status" value="1"/>
</dbReference>
<proteinExistence type="predicted"/>
<sequence>MKILLNHTITKLVAISALAALSAVLQAQTVDRRQQGPEPAKIDGAGMRTAPSDAIVLFDGSNLDAWVTAVSEEPASWRIEDGVVTVTPGSRTIKTKQAFGDIQLHLEWRPTAVIEGEGQSRGNSGIFLQSIYEVQILDSWENPTYVNGQAGSIYLQHPPLVNAAKPPGEWQNYDIIFKAPVFGSNGELRSPAYVTVIHNGVVVQNNVELQGATYTPMPEYGARCVPYAQEREQDCSGKMPLTLQDHGQVVSFRNIWVREL</sequence>
<evidence type="ECO:0000313" key="3">
    <source>
        <dbReference type="EMBL" id="RZO73071.1"/>
    </source>
</evidence>
<dbReference type="InterPro" id="IPR010496">
    <property type="entry name" value="AL/BT2_dom"/>
</dbReference>
<name>A0A520RSB3_9GAMM</name>
<evidence type="ECO:0000259" key="2">
    <source>
        <dbReference type="Pfam" id="PF06439"/>
    </source>
</evidence>
<protein>
    <submittedName>
        <fullName evidence="3">DUF1080 domain-containing protein</fullName>
    </submittedName>
</protein>
<reference evidence="3 4" key="1">
    <citation type="submission" date="2019-02" db="EMBL/GenBank/DDBJ databases">
        <title>Prokaryotic population dynamics and viral predation in marine succession experiment using metagenomics: the confinement effect.</title>
        <authorList>
            <person name="Haro-Moreno J.M."/>
            <person name="Rodriguez-Valera F."/>
            <person name="Lopez-Perez M."/>
        </authorList>
    </citation>
    <scope>NUCLEOTIDE SEQUENCE [LARGE SCALE GENOMIC DNA]</scope>
    <source>
        <strain evidence="3">MED-G158</strain>
    </source>
</reference>
<dbReference type="GO" id="GO:0016787">
    <property type="term" value="F:hydrolase activity"/>
    <property type="evidence" value="ECO:0007669"/>
    <property type="project" value="InterPro"/>
</dbReference>
<gene>
    <name evidence="3" type="ORF">EVA69_06945</name>
</gene>
<keyword evidence="1" id="KW-0732">Signal</keyword>
<feature type="chain" id="PRO_5021800413" evidence="1">
    <location>
        <begin position="28"/>
        <end position="260"/>
    </location>
</feature>
<dbReference type="Proteomes" id="UP000320404">
    <property type="component" value="Unassembled WGS sequence"/>
</dbReference>
<evidence type="ECO:0000313" key="4">
    <source>
        <dbReference type="Proteomes" id="UP000320404"/>
    </source>
</evidence>
<accession>A0A520RSB3</accession>
<feature type="domain" description="3-keto-alpha-glucoside-1,2-lyase/3-keto-2-hydroxy-glucal hydratase" evidence="2">
    <location>
        <begin position="54"/>
        <end position="258"/>
    </location>
</feature>